<dbReference type="EMBL" id="KK198760">
    <property type="protein sequence ID" value="KCW57630.1"/>
    <property type="molecule type" value="Genomic_DNA"/>
</dbReference>
<protein>
    <submittedName>
        <fullName evidence="1">Uncharacterized protein</fullName>
    </submittedName>
</protein>
<sequence length="104" mass="11427">MTAKMHFPSSTSSSSSLITLFFLLLVIISMFLLGVLADMPTKRASAGYPKRKPSPLIMPRPSHSPHAPWRCSMSTATALIRQHVGCSRCHQAKNLASLVIVIYM</sequence>
<proteinExistence type="predicted"/>
<organism evidence="1">
    <name type="scientific">Eucalyptus grandis</name>
    <name type="common">Flooded gum</name>
    <dbReference type="NCBI Taxonomy" id="71139"/>
    <lineage>
        <taxon>Eukaryota</taxon>
        <taxon>Viridiplantae</taxon>
        <taxon>Streptophyta</taxon>
        <taxon>Embryophyta</taxon>
        <taxon>Tracheophyta</taxon>
        <taxon>Spermatophyta</taxon>
        <taxon>Magnoliopsida</taxon>
        <taxon>eudicotyledons</taxon>
        <taxon>Gunneridae</taxon>
        <taxon>Pentapetalae</taxon>
        <taxon>rosids</taxon>
        <taxon>malvids</taxon>
        <taxon>Myrtales</taxon>
        <taxon>Myrtaceae</taxon>
        <taxon>Myrtoideae</taxon>
        <taxon>Eucalypteae</taxon>
        <taxon>Eucalyptus</taxon>
    </lineage>
</organism>
<evidence type="ECO:0000313" key="1">
    <source>
        <dbReference type="EMBL" id="KCW57630.1"/>
    </source>
</evidence>
<gene>
    <name evidence="1" type="ORF">EUGRSUZ_H00400</name>
</gene>
<name>A0A059AW16_EUCGR</name>
<accession>A0A059AW16</accession>
<dbReference type="InParanoid" id="A0A059AW16"/>
<dbReference type="AlphaFoldDB" id="A0A059AW16"/>
<dbReference type="Gramene" id="KCW57630">
    <property type="protein sequence ID" value="KCW57630"/>
    <property type="gene ID" value="EUGRSUZ_H00400"/>
</dbReference>
<reference evidence="1" key="1">
    <citation type="submission" date="2013-07" db="EMBL/GenBank/DDBJ databases">
        <title>The genome of Eucalyptus grandis.</title>
        <authorList>
            <person name="Schmutz J."/>
            <person name="Hayes R."/>
            <person name="Myburg A."/>
            <person name="Tuskan G."/>
            <person name="Grattapaglia D."/>
            <person name="Rokhsar D.S."/>
        </authorList>
    </citation>
    <scope>NUCLEOTIDE SEQUENCE</scope>
    <source>
        <tissue evidence="1">Leaf extractions</tissue>
    </source>
</reference>